<dbReference type="EMBL" id="JAXIOK010000023">
    <property type="protein sequence ID" value="KAK4743029.1"/>
    <property type="molecule type" value="Genomic_DNA"/>
</dbReference>
<feature type="compositionally biased region" description="Basic and acidic residues" evidence="3">
    <location>
        <begin position="47"/>
        <end position="64"/>
    </location>
</feature>
<dbReference type="Gene3D" id="3.30.70.330">
    <property type="match status" value="2"/>
</dbReference>
<dbReference type="SUPFAM" id="SSF54928">
    <property type="entry name" value="RNA-binding domain, RBD"/>
    <property type="match status" value="2"/>
</dbReference>
<dbReference type="PANTHER" id="PTHR23236:SF11">
    <property type="entry name" value="EUKARYOTIC TRANSLATION INITIATION FACTOR 4H"/>
    <property type="match status" value="1"/>
</dbReference>
<feature type="compositionally biased region" description="Basic and acidic residues" evidence="3">
    <location>
        <begin position="83"/>
        <end position="97"/>
    </location>
</feature>
<feature type="domain" description="RRM" evidence="4">
    <location>
        <begin position="355"/>
        <end position="436"/>
    </location>
</feature>
<dbReference type="GO" id="GO:0003723">
    <property type="term" value="F:RNA binding"/>
    <property type="evidence" value="ECO:0007669"/>
    <property type="project" value="UniProtKB-UniRule"/>
</dbReference>
<sequence length="518" mass="55832">MGKSSKKSAPKVDAAPAVVPELKSVKKGKRELEDVQEKKLAVKKQKKVVDVEQTVEKQKVEVKTHTKLNKKKQNSSSDDSSEEETKKPVTKTSDDMNKPAAKIVKKSLSNGLSDDESDGSSDDEAPSPMKAVMKRSNESLQKNSEETDSEDGSDDSDSEPQNKKAKLVVNGQTSKKESSDEDSEESSDDEPKQAALKDLKNSDESEEESSSEDESEEKETIKTPNKDSDVEMLDSSLASNGKTTKTPITPLLGDSKTVFMGNLPFSVEKADIEGFFGEIGEVVDVRIAVDHDGRSKGFGHVDFSTAEAAKKAVELNGDYLNNRPVKIDLARERSFSAPSGKESNFSQRNVRGQTKTLFIRGLDISLGEDHIRNVLNEHFGSCGEISRISIPKDYDSGEPKGFAYLDFSDENAFNKGLQLNGTEIDDNILTVEEARPRGDQFSGGGRGDRSGGRGGGRGRGGRFSGGRDGGRGGRDGGRFSGGRGRGGGRHFGSGGRGRGSNKSNFSGTGKKTSFGDHE</sequence>
<keyword evidence="1 2" id="KW-0694">RNA-binding</keyword>
<evidence type="ECO:0000256" key="3">
    <source>
        <dbReference type="SAM" id="MobiDB-lite"/>
    </source>
</evidence>
<dbReference type="InterPro" id="IPR035979">
    <property type="entry name" value="RBD_domain_sf"/>
</dbReference>
<feature type="compositionally biased region" description="Basic and acidic residues" evidence="3">
    <location>
        <begin position="30"/>
        <end position="40"/>
    </location>
</feature>
<dbReference type="PROSITE" id="PS50102">
    <property type="entry name" value="RRM"/>
    <property type="match status" value="2"/>
</dbReference>
<comment type="caution">
    <text evidence="5">The sequence shown here is derived from an EMBL/GenBank/DDBJ whole genome shotgun (WGS) entry which is preliminary data.</text>
</comment>
<feature type="compositionally biased region" description="Acidic residues" evidence="3">
    <location>
        <begin position="146"/>
        <end position="158"/>
    </location>
</feature>
<feature type="domain" description="RRM" evidence="4">
    <location>
        <begin position="256"/>
        <end position="332"/>
    </location>
</feature>
<feature type="region of interest" description="Disordered" evidence="3">
    <location>
        <begin position="28"/>
        <end position="231"/>
    </location>
</feature>
<proteinExistence type="predicted"/>
<feature type="compositionally biased region" description="Basic and acidic residues" evidence="3">
    <location>
        <begin position="189"/>
        <end position="203"/>
    </location>
</feature>
<feature type="compositionally biased region" description="Basic and acidic residues" evidence="3">
    <location>
        <begin position="468"/>
        <end position="477"/>
    </location>
</feature>
<keyword evidence="6" id="KW-1185">Reference proteome</keyword>
<reference evidence="5 6" key="1">
    <citation type="journal article" date="2023" name="Hortic Res">
        <title>Pangenome of water caltrop reveals structural variations and asymmetric subgenome divergence after allopolyploidization.</title>
        <authorList>
            <person name="Zhang X."/>
            <person name="Chen Y."/>
            <person name="Wang L."/>
            <person name="Yuan Y."/>
            <person name="Fang M."/>
            <person name="Shi L."/>
            <person name="Lu R."/>
            <person name="Comes H.P."/>
            <person name="Ma Y."/>
            <person name="Chen Y."/>
            <person name="Huang G."/>
            <person name="Zhou Y."/>
            <person name="Zheng Z."/>
            <person name="Qiu Y."/>
        </authorList>
    </citation>
    <scope>NUCLEOTIDE SEQUENCE [LARGE SCALE GENOMIC DNA]</scope>
    <source>
        <tissue evidence="5">Roots</tissue>
    </source>
</reference>
<dbReference type="InterPro" id="IPR012677">
    <property type="entry name" value="Nucleotide-bd_a/b_plait_sf"/>
</dbReference>
<dbReference type="InterPro" id="IPR000504">
    <property type="entry name" value="RRM_dom"/>
</dbReference>
<dbReference type="AlphaFoldDB" id="A0AAN7GJU1"/>
<gene>
    <name evidence="5" type="ORF">SAY87_001030</name>
</gene>
<feature type="compositionally biased region" description="Basic and acidic residues" evidence="3">
    <location>
        <begin position="218"/>
        <end position="229"/>
    </location>
</feature>
<feature type="compositionally biased region" description="Gly residues" evidence="3">
    <location>
        <begin position="478"/>
        <end position="498"/>
    </location>
</feature>
<dbReference type="Proteomes" id="UP001345219">
    <property type="component" value="Chromosome 1"/>
</dbReference>
<feature type="compositionally biased region" description="Acidic residues" evidence="3">
    <location>
        <begin position="113"/>
        <end position="125"/>
    </location>
</feature>
<organism evidence="5 6">
    <name type="scientific">Trapa incisa</name>
    <dbReference type="NCBI Taxonomy" id="236973"/>
    <lineage>
        <taxon>Eukaryota</taxon>
        <taxon>Viridiplantae</taxon>
        <taxon>Streptophyta</taxon>
        <taxon>Embryophyta</taxon>
        <taxon>Tracheophyta</taxon>
        <taxon>Spermatophyta</taxon>
        <taxon>Magnoliopsida</taxon>
        <taxon>eudicotyledons</taxon>
        <taxon>Gunneridae</taxon>
        <taxon>Pentapetalae</taxon>
        <taxon>rosids</taxon>
        <taxon>malvids</taxon>
        <taxon>Myrtales</taxon>
        <taxon>Lythraceae</taxon>
        <taxon>Trapa</taxon>
    </lineage>
</organism>
<accession>A0AAN7GJU1</accession>
<evidence type="ECO:0000256" key="1">
    <source>
        <dbReference type="ARBA" id="ARBA00022884"/>
    </source>
</evidence>
<name>A0AAN7GJU1_9MYRT</name>
<evidence type="ECO:0000313" key="5">
    <source>
        <dbReference type="EMBL" id="KAK4743029.1"/>
    </source>
</evidence>
<dbReference type="Pfam" id="PF00076">
    <property type="entry name" value="RRM_1"/>
    <property type="match status" value="2"/>
</dbReference>
<feature type="compositionally biased region" description="Acidic residues" evidence="3">
    <location>
        <begin position="179"/>
        <end position="188"/>
    </location>
</feature>
<feature type="compositionally biased region" description="Polar residues" evidence="3">
    <location>
        <begin position="501"/>
        <end position="511"/>
    </location>
</feature>
<dbReference type="SMART" id="SM00360">
    <property type="entry name" value="RRM"/>
    <property type="match status" value="2"/>
</dbReference>
<feature type="region of interest" description="Disordered" evidence="3">
    <location>
        <begin position="433"/>
        <end position="518"/>
    </location>
</feature>
<protein>
    <recommendedName>
        <fullName evidence="4">RRM domain-containing protein</fullName>
    </recommendedName>
</protein>
<dbReference type="PANTHER" id="PTHR23236">
    <property type="entry name" value="EUKARYOTIC TRANSLATION INITIATION FACTOR 4B/4H"/>
    <property type="match status" value="1"/>
</dbReference>
<evidence type="ECO:0000259" key="4">
    <source>
        <dbReference type="PROSITE" id="PS50102"/>
    </source>
</evidence>
<feature type="compositionally biased region" description="Gly residues" evidence="3">
    <location>
        <begin position="452"/>
        <end position="467"/>
    </location>
</feature>
<evidence type="ECO:0000256" key="2">
    <source>
        <dbReference type="PROSITE-ProRule" id="PRU00176"/>
    </source>
</evidence>
<dbReference type="GO" id="GO:0005730">
    <property type="term" value="C:nucleolus"/>
    <property type="evidence" value="ECO:0007669"/>
    <property type="project" value="TreeGrafter"/>
</dbReference>
<evidence type="ECO:0000313" key="6">
    <source>
        <dbReference type="Proteomes" id="UP001345219"/>
    </source>
</evidence>
<feature type="compositionally biased region" description="Acidic residues" evidence="3">
    <location>
        <begin position="204"/>
        <end position="217"/>
    </location>
</feature>